<gene>
    <name evidence="7" type="ORF">AWT59_1380</name>
</gene>
<dbReference type="EMBL" id="LSLI01000028">
    <property type="protein sequence ID" value="KXS32469.1"/>
    <property type="molecule type" value="Genomic_DNA"/>
</dbReference>
<sequence>MQINRYFPLSLIAVAILAGCATPPNSSLAEAHNSYDNATRNPQVTRLAPLELKQAGDSLNKADSAFNKSESASTVDQLAYIASQQVGIAQETAKRKEAEAVVANAGANRDQVRLAARTAEANSANEQLRELKARKTDRGLVITLGDVLFNTNQAQLKSRGMHSVRKLGDFLKQYPQRKVLIEGYTDSTGGSSHNQLLSEHRANAVEAALVDMGIDSERISTRGYGEAFPVAGNDTAAGRKSNRRVEIVLSDDNGNIAPRSQSAR</sequence>
<dbReference type="PANTHER" id="PTHR30329">
    <property type="entry name" value="STATOR ELEMENT OF FLAGELLAR MOTOR COMPLEX"/>
    <property type="match status" value="1"/>
</dbReference>
<evidence type="ECO:0000313" key="8">
    <source>
        <dbReference type="Proteomes" id="UP000070578"/>
    </source>
</evidence>
<dbReference type="PANTHER" id="PTHR30329:SF21">
    <property type="entry name" value="LIPOPROTEIN YIAD-RELATED"/>
    <property type="match status" value="1"/>
</dbReference>
<name>A0A139BU21_9PROT</name>
<organism evidence="7 8">
    <name type="scientific">Candidatus Gallionella acididurans</name>
    <dbReference type="NCBI Taxonomy" id="1796491"/>
    <lineage>
        <taxon>Bacteria</taxon>
        <taxon>Pseudomonadati</taxon>
        <taxon>Pseudomonadota</taxon>
        <taxon>Betaproteobacteria</taxon>
        <taxon>Nitrosomonadales</taxon>
        <taxon>Gallionellaceae</taxon>
        <taxon>Gallionella</taxon>
    </lineage>
</organism>
<dbReference type="CDD" id="cd07185">
    <property type="entry name" value="OmpA_C-like"/>
    <property type="match status" value="1"/>
</dbReference>
<feature type="domain" description="OmpA-like" evidence="6">
    <location>
        <begin position="136"/>
        <end position="253"/>
    </location>
</feature>
<keyword evidence="3" id="KW-0998">Cell outer membrane</keyword>
<reference evidence="7 8" key="2">
    <citation type="submission" date="2016-03" db="EMBL/GenBank/DDBJ databases">
        <title>New uncultured bacterium of the family Gallionellaceae from acid mine drainage: description and reconstruction of genome based on metagenomic analysis of microbial community.</title>
        <authorList>
            <person name="Kadnikov V."/>
            <person name="Ivasenko D."/>
            <person name="Beletsky A."/>
            <person name="Mardanov A."/>
            <person name="Danilova E."/>
            <person name="Pimenov N."/>
            <person name="Karnachuk O."/>
            <person name="Ravin N."/>
        </authorList>
    </citation>
    <scope>NUCLEOTIDE SEQUENCE [LARGE SCALE GENOMIC DNA]</scope>
    <source>
        <strain evidence="7">ShG14-8</strain>
    </source>
</reference>
<dbReference type="InterPro" id="IPR006665">
    <property type="entry name" value="OmpA-like"/>
</dbReference>
<accession>A0A139BU21</accession>
<keyword evidence="7" id="KW-0282">Flagellum</keyword>
<dbReference type="Gene3D" id="3.30.1330.60">
    <property type="entry name" value="OmpA-like domain"/>
    <property type="match status" value="1"/>
</dbReference>
<dbReference type="PROSITE" id="PS51123">
    <property type="entry name" value="OMPA_2"/>
    <property type="match status" value="1"/>
</dbReference>
<keyword evidence="2 4" id="KW-0472">Membrane</keyword>
<proteinExistence type="predicted"/>
<evidence type="ECO:0000256" key="4">
    <source>
        <dbReference type="PROSITE-ProRule" id="PRU00473"/>
    </source>
</evidence>
<keyword evidence="7" id="KW-0969">Cilium</keyword>
<dbReference type="InterPro" id="IPR036737">
    <property type="entry name" value="OmpA-like_sf"/>
</dbReference>
<evidence type="ECO:0000256" key="3">
    <source>
        <dbReference type="ARBA" id="ARBA00023237"/>
    </source>
</evidence>
<dbReference type="GO" id="GO:0009279">
    <property type="term" value="C:cell outer membrane"/>
    <property type="evidence" value="ECO:0007669"/>
    <property type="project" value="UniProtKB-SubCell"/>
</dbReference>
<dbReference type="InterPro" id="IPR006664">
    <property type="entry name" value="OMP_bac"/>
</dbReference>
<evidence type="ECO:0000256" key="5">
    <source>
        <dbReference type="SAM" id="SignalP"/>
    </source>
</evidence>
<dbReference type="SUPFAM" id="SSF103088">
    <property type="entry name" value="OmpA-like"/>
    <property type="match status" value="1"/>
</dbReference>
<dbReference type="Proteomes" id="UP000070578">
    <property type="component" value="Unassembled WGS sequence"/>
</dbReference>
<evidence type="ECO:0000256" key="1">
    <source>
        <dbReference type="ARBA" id="ARBA00004442"/>
    </source>
</evidence>
<dbReference type="Pfam" id="PF14346">
    <property type="entry name" value="DUF4398"/>
    <property type="match status" value="1"/>
</dbReference>
<feature type="signal peptide" evidence="5">
    <location>
        <begin position="1"/>
        <end position="29"/>
    </location>
</feature>
<evidence type="ECO:0000256" key="2">
    <source>
        <dbReference type="ARBA" id="ARBA00023136"/>
    </source>
</evidence>
<protein>
    <submittedName>
        <fullName evidence="7">Flagellar motor protein MotB</fullName>
    </submittedName>
</protein>
<evidence type="ECO:0000259" key="6">
    <source>
        <dbReference type="PROSITE" id="PS51123"/>
    </source>
</evidence>
<dbReference type="InterPro" id="IPR050330">
    <property type="entry name" value="Bact_OuterMem_StrucFunc"/>
</dbReference>
<comment type="caution">
    <text evidence="7">The sequence shown here is derived from an EMBL/GenBank/DDBJ whole genome shotgun (WGS) entry which is preliminary data.</text>
</comment>
<dbReference type="InterPro" id="IPR025511">
    <property type="entry name" value="DUF4398"/>
</dbReference>
<comment type="subcellular location">
    <subcellularLocation>
        <location evidence="1">Cell outer membrane</location>
    </subcellularLocation>
</comment>
<keyword evidence="5" id="KW-0732">Signal</keyword>
<evidence type="ECO:0000313" key="7">
    <source>
        <dbReference type="EMBL" id="KXS32469.1"/>
    </source>
</evidence>
<dbReference type="PRINTS" id="PR01023">
    <property type="entry name" value="NAFLGMOTY"/>
</dbReference>
<reference evidence="7 8" key="1">
    <citation type="submission" date="2016-02" db="EMBL/GenBank/DDBJ databases">
        <authorList>
            <person name="Wen L."/>
            <person name="He K."/>
            <person name="Yang H."/>
        </authorList>
    </citation>
    <scope>NUCLEOTIDE SEQUENCE [LARGE SCALE GENOMIC DNA]</scope>
    <source>
        <strain evidence="7">ShG14-8</strain>
    </source>
</reference>
<dbReference type="PROSITE" id="PS51257">
    <property type="entry name" value="PROKAR_LIPOPROTEIN"/>
    <property type="match status" value="1"/>
</dbReference>
<dbReference type="PRINTS" id="PR01021">
    <property type="entry name" value="OMPADOMAIN"/>
</dbReference>
<keyword evidence="7" id="KW-0966">Cell projection</keyword>
<dbReference type="PATRIC" id="fig|1796491.3.peg.1515"/>
<feature type="chain" id="PRO_5007483960" evidence="5">
    <location>
        <begin position="30"/>
        <end position="264"/>
    </location>
</feature>
<dbReference type="Pfam" id="PF00691">
    <property type="entry name" value="OmpA"/>
    <property type="match status" value="1"/>
</dbReference>
<dbReference type="AlphaFoldDB" id="A0A139BU21"/>